<gene>
    <name evidence="3" type="ORF">DPMN_173340</name>
</gene>
<protein>
    <submittedName>
        <fullName evidence="3">Uncharacterized protein</fullName>
    </submittedName>
</protein>
<dbReference type="Proteomes" id="UP000828390">
    <property type="component" value="Unassembled WGS sequence"/>
</dbReference>
<evidence type="ECO:0000256" key="1">
    <source>
        <dbReference type="SAM" id="Phobius"/>
    </source>
</evidence>
<keyword evidence="2" id="KW-0732">Signal</keyword>
<keyword evidence="1" id="KW-0812">Transmembrane</keyword>
<accession>A0A9D4IG01</accession>
<proteinExistence type="predicted"/>
<feature type="chain" id="PRO_5039007658" evidence="2">
    <location>
        <begin position="24"/>
        <end position="490"/>
    </location>
</feature>
<feature type="transmembrane region" description="Helical" evidence="1">
    <location>
        <begin position="391"/>
        <end position="414"/>
    </location>
</feature>
<evidence type="ECO:0000256" key="2">
    <source>
        <dbReference type="SAM" id="SignalP"/>
    </source>
</evidence>
<keyword evidence="1" id="KW-1133">Transmembrane helix</keyword>
<sequence length="490" mass="56149">MMSWIRIPHVPLALLLVTGYQKGDCISDGTIVSDAREIEIGDNTSAPLCKFSAWERSKSYFDVQFHESDPVFVKFKLDTRGKSGMSINESSHADVIFPHNWVWTYSTENSNYPYLSLYMDYGIVSFSLLDARTLELDYLALYVIPDNQTENCRLIIGDNASMINVAKALSEIVVTNNTDENRYQKHFFCYLTKLPEVDTFAGLYFNFPTNVFQYSCCIFEYSYNEGRYSEPKCNQKQQKWTLCTTGPYFAGIIILAFCPIFLFQLLNTVGKDEICQPYDFDCLIDTPLTLCQDIQEEDTWIFLDGKPPLRLSDLPSRLLSDLKEHRPLTYSRLSRLLCVLIAPVLLFVRVLLFKDGIGSKNTVTVDDLVARSTPLGFLSLLAKYEHARQTFVPILGGPWVVLGLFYILGIIIIVTPRSLKQIIENGTPTKRKWSPLFFGVDEVLRMAMLEPETEPGYSRASTFCRGSFLMLFNVLFWKRVCYVNKTRFYG</sequence>
<dbReference type="EMBL" id="JAIWYP010000009">
    <property type="protein sequence ID" value="KAH3772009.1"/>
    <property type="molecule type" value="Genomic_DNA"/>
</dbReference>
<feature type="signal peptide" evidence="2">
    <location>
        <begin position="1"/>
        <end position="23"/>
    </location>
</feature>
<evidence type="ECO:0000313" key="4">
    <source>
        <dbReference type="Proteomes" id="UP000828390"/>
    </source>
</evidence>
<keyword evidence="1" id="KW-0472">Membrane</keyword>
<reference evidence="3" key="1">
    <citation type="journal article" date="2019" name="bioRxiv">
        <title>The Genome of the Zebra Mussel, Dreissena polymorpha: A Resource for Invasive Species Research.</title>
        <authorList>
            <person name="McCartney M.A."/>
            <person name="Auch B."/>
            <person name="Kono T."/>
            <person name="Mallez S."/>
            <person name="Zhang Y."/>
            <person name="Obille A."/>
            <person name="Becker A."/>
            <person name="Abrahante J.E."/>
            <person name="Garbe J."/>
            <person name="Badalamenti J.P."/>
            <person name="Herman A."/>
            <person name="Mangelson H."/>
            <person name="Liachko I."/>
            <person name="Sullivan S."/>
            <person name="Sone E.D."/>
            <person name="Koren S."/>
            <person name="Silverstein K.A.T."/>
            <person name="Beckman K.B."/>
            <person name="Gohl D.M."/>
        </authorList>
    </citation>
    <scope>NUCLEOTIDE SEQUENCE</scope>
    <source>
        <strain evidence="3">Duluth1</strain>
        <tissue evidence="3">Whole animal</tissue>
    </source>
</reference>
<evidence type="ECO:0000313" key="3">
    <source>
        <dbReference type="EMBL" id="KAH3772009.1"/>
    </source>
</evidence>
<feature type="transmembrane region" description="Helical" evidence="1">
    <location>
        <begin position="248"/>
        <end position="266"/>
    </location>
</feature>
<comment type="caution">
    <text evidence="3">The sequence shown here is derived from an EMBL/GenBank/DDBJ whole genome shotgun (WGS) entry which is preliminary data.</text>
</comment>
<dbReference type="AlphaFoldDB" id="A0A9D4IG01"/>
<keyword evidence="4" id="KW-1185">Reference proteome</keyword>
<name>A0A9D4IG01_DREPO</name>
<reference evidence="3" key="2">
    <citation type="submission" date="2020-11" db="EMBL/GenBank/DDBJ databases">
        <authorList>
            <person name="McCartney M.A."/>
            <person name="Auch B."/>
            <person name="Kono T."/>
            <person name="Mallez S."/>
            <person name="Becker A."/>
            <person name="Gohl D.M."/>
            <person name="Silverstein K.A.T."/>
            <person name="Koren S."/>
            <person name="Bechman K.B."/>
            <person name="Herman A."/>
            <person name="Abrahante J.E."/>
            <person name="Garbe J."/>
        </authorList>
    </citation>
    <scope>NUCLEOTIDE SEQUENCE</scope>
    <source>
        <strain evidence="3">Duluth1</strain>
        <tissue evidence="3">Whole animal</tissue>
    </source>
</reference>
<dbReference type="OrthoDB" id="6087899at2759"/>
<organism evidence="3 4">
    <name type="scientific">Dreissena polymorpha</name>
    <name type="common">Zebra mussel</name>
    <name type="synonym">Mytilus polymorpha</name>
    <dbReference type="NCBI Taxonomy" id="45954"/>
    <lineage>
        <taxon>Eukaryota</taxon>
        <taxon>Metazoa</taxon>
        <taxon>Spiralia</taxon>
        <taxon>Lophotrochozoa</taxon>
        <taxon>Mollusca</taxon>
        <taxon>Bivalvia</taxon>
        <taxon>Autobranchia</taxon>
        <taxon>Heteroconchia</taxon>
        <taxon>Euheterodonta</taxon>
        <taxon>Imparidentia</taxon>
        <taxon>Neoheterodontei</taxon>
        <taxon>Myida</taxon>
        <taxon>Dreissenoidea</taxon>
        <taxon>Dreissenidae</taxon>
        <taxon>Dreissena</taxon>
    </lineage>
</organism>
<feature type="transmembrane region" description="Helical" evidence="1">
    <location>
        <begin position="333"/>
        <end position="352"/>
    </location>
</feature>